<comment type="caution">
    <text evidence="2">The sequence shown here is derived from an EMBL/GenBank/DDBJ whole genome shotgun (WGS) entry which is preliminary data.</text>
</comment>
<evidence type="ECO:0000256" key="1">
    <source>
        <dbReference type="SAM" id="Phobius"/>
    </source>
</evidence>
<feature type="transmembrane region" description="Helical" evidence="1">
    <location>
        <begin position="198"/>
        <end position="221"/>
    </location>
</feature>
<keyword evidence="1" id="KW-1133">Transmembrane helix</keyword>
<dbReference type="OrthoDB" id="9802842at2"/>
<protein>
    <submittedName>
        <fullName evidence="2">Succinate dehydrogenase</fullName>
    </submittedName>
</protein>
<organism evidence="2 3">
    <name type="scientific">Flavipsychrobacter stenotrophus</name>
    <dbReference type="NCBI Taxonomy" id="2077091"/>
    <lineage>
        <taxon>Bacteria</taxon>
        <taxon>Pseudomonadati</taxon>
        <taxon>Bacteroidota</taxon>
        <taxon>Chitinophagia</taxon>
        <taxon>Chitinophagales</taxon>
        <taxon>Chitinophagaceae</taxon>
        <taxon>Flavipsychrobacter</taxon>
    </lineage>
</organism>
<feature type="transmembrane region" description="Helical" evidence="1">
    <location>
        <begin position="155"/>
        <end position="177"/>
    </location>
</feature>
<dbReference type="SUPFAM" id="SSF81343">
    <property type="entry name" value="Fumarate reductase respiratory complex transmembrane subunits"/>
    <property type="match status" value="1"/>
</dbReference>
<proteinExistence type="predicted"/>
<dbReference type="InterPro" id="IPR034804">
    <property type="entry name" value="SQR/QFR_C/D"/>
</dbReference>
<gene>
    <name evidence="2" type="ORF">CJD36_004280</name>
</gene>
<accession>A0A2S7T213</accession>
<dbReference type="Gene3D" id="1.20.1300.10">
    <property type="entry name" value="Fumarate reductase/succinate dehydrogenase, transmembrane subunit"/>
    <property type="match status" value="1"/>
</dbReference>
<dbReference type="InterPro" id="IPR011138">
    <property type="entry name" value="Cytochrome_b-558"/>
</dbReference>
<reference evidence="2 3" key="1">
    <citation type="submission" date="2018-01" db="EMBL/GenBank/DDBJ databases">
        <title>A novel member of the phylum Bacteroidetes isolated from glacier ice.</title>
        <authorList>
            <person name="Liu Q."/>
            <person name="Xin Y.-H."/>
        </authorList>
    </citation>
    <scope>NUCLEOTIDE SEQUENCE [LARGE SCALE GENOMIC DNA]</scope>
    <source>
        <strain evidence="2 3">RB1R16</strain>
    </source>
</reference>
<dbReference type="Proteomes" id="UP000239872">
    <property type="component" value="Unassembled WGS sequence"/>
</dbReference>
<dbReference type="AlphaFoldDB" id="A0A2S7T213"/>
<feature type="transmembrane region" description="Helical" evidence="1">
    <location>
        <begin position="21"/>
        <end position="40"/>
    </location>
</feature>
<dbReference type="CDD" id="cd03498">
    <property type="entry name" value="SQR_TypeB_2_TM"/>
    <property type="match status" value="1"/>
</dbReference>
<dbReference type="RefSeq" id="WP_105037852.1">
    <property type="nucleotide sequence ID" value="NZ_PPSL01000001.1"/>
</dbReference>
<evidence type="ECO:0000313" key="3">
    <source>
        <dbReference type="Proteomes" id="UP000239872"/>
    </source>
</evidence>
<evidence type="ECO:0000313" key="2">
    <source>
        <dbReference type="EMBL" id="PQJ12968.1"/>
    </source>
</evidence>
<dbReference type="GO" id="GO:0016020">
    <property type="term" value="C:membrane"/>
    <property type="evidence" value="ECO:0007669"/>
    <property type="project" value="InterPro"/>
</dbReference>
<feature type="transmembrane region" description="Helical" evidence="1">
    <location>
        <begin position="60"/>
        <end position="83"/>
    </location>
</feature>
<dbReference type="EMBL" id="PPSL01000001">
    <property type="protein sequence ID" value="PQJ12968.1"/>
    <property type="molecule type" value="Genomic_DNA"/>
</dbReference>
<keyword evidence="1" id="KW-0472">Membrane</keyword>
<name>A0A2S7T213_9BACT</name>
<feature type="transmembrane region" description="Helical" evidence="1">
    <location>
        <begin position="104"/>
        <end position="124"/>
    </location>
</feature>
<sequence length="222" mass="25183">MSWKNYFSTSIGKKLQMSLTGLFLITFLIVHCYINAQIFYNDGGARFTEAAHFMGTNFLIRTVEIGLMGFLLLHVIQGLALWSKNRSRRTNRYAVNAGSATSPWYSRSMALLGTLILLFLIMHLSKFWAPNRFSQITGNGEKDLYHMMKEEFQTAWVVGVYIFGCISLGWHLVHGFYSAFQTLGLGTSRYKGLIKTTGIAFSIIVPLIFIAMPVAFFMNWLA</sequence>
<keyword evidence="1" id="KW-0812">Transmembrane</keyword>
<keyword evidence="3" id="KW-1185">Reference proteome</keyword>
<dbReference type="NCBIfam" id="TIGR02046">
    <property type="entry name" value="sdhC_b558_fam"/>
    <property type="match status" value="1"/>
</dbReference>